<reference evidence="7 8" key="1">
    <citation type="submission" date="2020-05" db="EMBL/GenBank/DDBJ databases">
        <title>Identification and distribution of gene clusters putatively required for synthesis of sphingolipid metabolism inhibitors in phylogenetically diverse species of the filamentous fungus Fusarium.</title>
        <authorList>
            <person name="Kim H.-S."/>
            <person name="Busman M."/>
            <person name="Brown D.W."/>
            <person name="Divon H."/>
            <person name="Uhlig S."/>
            <person name="Proctor R.H."/>
        </authorList>
    </citation>
    <scope>NUCLEOTIDE SEQUENCE [LARGE SCALE GENOMIC DNA]</scope>
    <source>
        <strain evidence="7 8">NRRL 20693</strain>
    </source>
</reference>
<accession>A0A8H5TMB1</accession>
<dbReference type="InterPro" id="IPR014436">
    <property type="entry name" value="Extradiol_dOase_DODA"/>
</dbReference>
<comment type="caution">
    <text evidence="7">The sequence shown here is derived from an EMBL/GenBank/DDBJ whole genome shotgun (WGS) entry which is preliminary data.</text>
</comment>
<dbReference type="GO" id="GO:0008270">
    <property type="term" value="F:zinc ion binding"/>
    <property type="evidence" value="ECO:0007669"/>
    <property type="project" value="InterPro"/>
</dbReference>
<dbReference type="AlphaFoldDB" id="A0A8H5TMB1"/>
<keyword evidence="4" id="KW-0862">Zinc</keyword>
<dbReference type="CDD" id="cd07363">
    <property type="entry name" value="45_DOPA_Dioxygenase"/>
    <property type="match status" value="1"/>
</dbReference>
<dbReference type="Pfam" id="PF02900">
    <property type="entry name" value="LigB"/>
    <property type="match status" value="1"/>
</dbReference>
<name>A0A8H5TMB1_FUSHE</name>
<gene>
    <name evidence="7" type="ORF">FHETE_3872</name>
</gene>
<feature type="domain" description="Extradiol ring-cleavage dioxygenase class III enzyme subunit B" evidence="6">
    <location>
        <begin position="34"/>
        <end position="294"/>
    </location>
</feature>
<evidence type="ECO:0000313" key="8">
    <source>
        <dbReference type="Proteomes" id="UP000567885"/>
    </source>
</evidence>
<organism evidence="7 8">
    <name type="scientific">Fusarium heterosporum</name>
    <dbReference type="NCBI Taxonomy" id="42747"/>
    <lineage>
        <taxon>Eukaryota</taxon>
        <taxon>Fungi</taxon>
        <taxon>Dikarya</taxon>
        <taxon>Ascomycota</taxon>
        <taxon>Pezizomycotina</taxon>
        <taxon>Sordariomycetes</taxon>
        <taxon>Hypocreomycetidae</taxon>
        <taxon>Hypocreales</taxon>
        <taxon>Nectriaceae</taxon>
        <taxon>Fusarium</taxon>
        <taxon>Fusarium heterosporum species complex</taxon>
    </lineage>
</organism>
<evidence type="ECO:0000256" key="1">
    <source>
        <dbReference type="ARBA" id="ARBA00001947"/>
    </source>
</evidence>
<dbReference type="PANTHER" id="PTHR30096">
    <property type="entry name" value="4,5-DOPA DIOXYGENASE EXTRADIOL-LIKE PROTEIN"/>
    <property type="match status" value="1"/>
</dbReference>
<keyword evidence="3" id="KW-0479">Metal-binding</keyword>
<dbReference type="GO" id="GO:0016702">
    <property type="term" value="F:oxidoreductase activity, acting on single donors with incorporation of molecular oxygen, incorporation of two atoms of oxygen"/>
    <property type="evidence" value="ECO:0007669"/>
    <property type="project" value="UniProtKB-ARBA"/>
</dbReference>
<dbReference type="PANTHER" id="PTHR30096:SF1">
    <property type="entry name" value="AROMATIC RING-OPENING DIOXYGENASE FAMILY PROTEIN (AFU_ORTHOLOGUE AFUA_7G00640)"/>
    <property type="match status" value="1"/>
</dbReference>
<comment type="similarity">
    <text evidence="2">Belongs to the DODA-type extradiol aromatic ring-opening dioxygenase family.</text>
</comment>
<keyword evidence="5" id="KW-0560">Oxidoreductase</keyword>
<evidence type="ECO:0000259" key="6">
    <source>
        <dbReference type="Pfam" id="PF02900"/>
    </source>
</evidence>
<evidence type="ECO:0000256" key="4">
    <source>
        <dbReference type="ARBA" id="ARBA00022833"/>
    </source>
</evidence>
<evidence type="ECO:0000313" key="7">
    <source>
        <dbReference type="EMBL" id="KAF5672000.1"/>
    </source>
</evidence>
<sequence length="312" mass="35193">MGSIPTQKKSKRSFNHIFDVQDIDNCIAELTPVFLFAHGSTMMLGEESEPARIWEGIGNECLRRGVKRIVMMGAHWDSPYDTVRVSMNPNATKDPVGSVTEARYMPYKMIADLEGGERVINMLQAAGINAQPDPKFEWVHDTFLIVIRMFPHCVPLPTTIVSMNARYDPHMHTKIGAALRPLRYEDTLIIGSGGSVHNLYQNHWYQMLTYRDNFAQPVPPGDFALEFRQALEDAVTQNTGPALRRAVTRLMKHPRYKEAHGTDDHYMATLFAAGAAGSEEDQGPNKFLGECWELVNMCNSQYQLGNWDESGE</sequence>
<evidence type="ECO:0000256" key="3">
    <source>
        <dbReference type="ARBA" id="ARBA00022723"/>
    </source>
</evidence>
<comment type="cofactor">
    <cofactor evidence="1">
        <name>Zn(2+)</name>
        <dbReference type="ChEBI" id="CHEBI:29105"/>
    </cofactor>
</comment>
<dbReference type="PIRSF" id="PIRSF006157">
    <property type="entry name" value="Doxgns_DODA"/>
    <property type="match status" value="1"/>
</dbReference>
<dbReference type="InterPro" id="IPR004183">
    <property type="entry name" value="Xdiol_dOase_suB"/>
</dbReference>
<dbReference type="GO" id="GO:0008198">
    <property type="term" value="F:ferrous iron binding"/>
    <property type="evidence" value="ECO:0007669"/>
    <property type="project" value="InterPro"/>
</dbReference>
<protein>
    <submittedName>
        <fullName evidence="7">Dioxygenase</fullName>
    </submittedName>
</protein>
<dbReference type="OrthoDB" id="7396853at2759"/>
<evidence type="ECO:0000256" key="5">
    <source>
        <dbReference type="ARBA" id="ARBA00023002"/>
    </source>
</evidence>
<evidence type="ECO:0000256" key="2">
    <source>
        <dbReference type="ARBA" id="ARBA00007581"/>
    </source>
</evidence>
<keyword evidence="7" id="KW-0223">Dioxygenase</keyword>
<keyword evidence="8" id="KW-1185">Reference proteome</keyword>
<dbReference type="SUPFAM" id="SSF53213">
    <property type="entry name" value="LigB-like"/>
    <property type="match status" value="1"/>
</dbReference>
<proteinExistence type="inferred from homology"/>
<dbReference type="EMBL" id="JAAGWQ010000063">
    <property type="protein sequence ID" value="KAF5672000.1"/>
    <property type="molecule type" value="Genomic_DNA"/>
</dbReference>
<dbReference type="Gene3D" id="3.40.830.10">
    <property type="entry name" value="LigB-like"/>
    <property type="match status" value="1"/>
</dbReference>
<dbReference type="Proteomes" id="UP000567885">
    <property type="component" value="Unassembled WGS sequence"/>
</dbReference>